<evidence type="ECO:0000313" key="3">
    <source>
        <dbReference type="Proteomes" id="UP001219525"/>
    </source>
</evidence>
<protein>
    <submittedName>
        <fullName evidence="2">Uncharacterized protein</fullName>
    </submittedName>
</protein>
<reference evidence="2" key="1">
    <citation type="submission" date="2023-03" db="EMBL/GenBank/DDBJ databases">
        <title>Massive genome expansion in bonnet fungi (Mycena s.s.) driven by repeated elements and novel gene families across ecological guilds.</title>
        <authorList>
            <consortium name="Lawrence Berkeley National Laboratory"/>
            <person name="Harder C.B."/>
            <person name="Miyauchi S."/>
            <person name="Viragh M."/>
            <person name="Kuo A."/>
            <person name="Thoen E."/>
            <person name="Andreopoulos B."/>
            <person name="Lu D."/>
            <person name="Skrede I."/>
            <person name="Drula E."/>
            <person name="Henrissat B."/>
            <person name="Morin E."/>
            <person name="Kohler A."/>
            <person name="Barry K."/>
            <person name="LaButti K."/>
            <person name="Morin E."/>
            <person name="Salamov A."/>
            <person name="Lipzen A."/>
            <person name="Mereny Z."/>
            <person name="Hegedus B."/>
            <person name="Baldrian P."/>
            <person name="Stursova M."/>
            <person name="Weitz H."/>
            <person name="Taylor A."/>
            <person name="Grigoriev I.V."/>
            <person name="Nagy L.G."/>
            <person name="Martin F."/>
            <person name="Kauserud H."/>
        </authorList>
    </citation>
    <scope>NUCLEOTIDE SEQUENCE</scope>
    <source>
        <strain evidence="2">9144</strain>
    </source>
</reference>
<sequence length="140" mass="15541">MRCEQSAREQWIWESHSDRHRSGRALTARRGRWWCLAGVLQQLVMHDTSITTLTISARDRTSDKKILLWTPNYFKLLCNPSRQRRRGSIEHAQGDAGRRRAVQAGAAGCRKAAAVVQGVTAGRRKAAAAAGVEAEPAHAQ</sequence>
<evidence type="ECO:0000313" key="2">
    <source>
        <dbReference type="EMBL" id="KAJ7218357.1"/>
    </source>
</evidence>
<evidence type="ECO:0000256" key="1">
    <source>
        <dbReference type="SAM" id="MobiDB-lite"/>
    </source>
</evidence>
<dbReference type="Proteomes" id="UP001219525">
    <property type="component" value="Unassembled WGS sequence"/>
</dbReference>
<feature type="compositionally biased region" description="Basic and acidic residues" evidence="1">
    <location>
        <begin position="87"/>
        <end position="98"/>
    </location>
</feature>
<comment type="caution">
    <text evidence="2">The sequence shown here is derived from an EMBL/GenBank/DDBJ whole genome shotgun (WGS) entry which is preliminary data.</text>
</comment>
<name>A0AAD6YHU9_9AGAR</name>
<gene>
    <name evidence="2" type="ORF">GGX14DRAFT_390129</name>
</gene>
<dbReference type="AlphaFoldDB" id="A0AAD6YHU9"/>
<accession>A0AAD6YHU9</accession>
<proteinExistence type="predicted"/>
<feature type="region of interest" description="Disordered" evidence="1">
    <location>
        <begin position="84"/>
        <end position="103"/>
    </location>
</feature>
<keyword evidence="3" id="KW-1185">Reference proteome</keyword>
<organism evidence="2 3">
    <name type="scientific">Mycena pura</name>
    <dbReference type="NCBI Taxonomy" id="153505"/>
    <lineage>
        <taxon>Eukaryota</taxon>
        <taxon>Fungi</taxon>
        <taxon>Dikarya</taxon>
        <taxon>Basidiomycota</taxon>
        <taxon>Agaricomycotina</taxon>
        <taxon>Agaricomycetes</taxon>
        <taxon>Agaricomycetidae</taxon>
        <taxon>Agaricales</taxon>
        <taxon>Marasmiineae</taxon>
        <taxon>Mycenaceae</taxon>
        <taxon>Mycena</taxon>
    </lineage>
</organism>
<dbReference type="EMBL" id="JARJCW010000012">
    <property type="protein sequence ID" value="KAJ7218357.1"/>
    <property type="molecule type" value="Genomic_DNA"/>
</dbReference>